<evidence type="ECO:0000313" key="2">
    <source>
        <dbReference type="Proteomes" id="UP000024635"/>
    </source>
</evidence>
<evidence type="ECO:0000313" key="1">
    <source>
        <dbReference type="EMBL" id="EYC34720.1"/>
    </source>
</evidence>
<keyword evidence="2" id="KW-1185">Reference proteome</keyword>
<dbReference type="Proteomes" id="UP000024635">
    <property type="component" value="Unassembled WGS sequence"/>
</dbReference>
<dbReference type="EMBL" id="JARK01001238">
    <property type="protein sequence ID" value="EYC34720.1"/>
    <property type="molecule type" value="Genomic_DNA"/>
</dbReference>
<name>A0A016W4Z0_9BILA</name>
<protein>
    <submittedName>
        <fullName evidence="1">Uncharacterized protein</fullName>
    </submittedName>
</protein>
<comment type="caution">
    <text evidence="1">The sequence shown here is derived from an EMBL/GenBank/DDBJ whole genome shotgun (WGS) entry which is preliminary data.</text>
</comment>
<dbReference type="AlphaFoldDB" id="A0A016W4Z0"/>
<accession>A0A016W4Z0</accession>
<reference evidence="2" key="1">
    <citation type="journal article" date="2015" name="Nat. Genet.">
        <title>The genome and transcriptome of the zoonotic hookworm Ancylostoma ceylanicum identify infection-specific gene families.</title>
        <authorList>
            <person name="Schwarz E.M."/>
            <person name="Hu Y."/>
            <person name="Antoshechkin I."/>
            <person name="Miller M.M."/>
            <person name="Sternberg P.W."/>
            <person name="Aroian R.V."/>
        </authorList>
    </citation>
    <scope>NUCLEOTIDE SEQUENCE</scope>
    <source>
        <strain evidence="2">HY135</strain>
    </source>
</reference>
<sequence length="76" mass="9161">MEMEDQLPDNDIVIVERSWNPTQEDDHLHTQDVFDRLEHKEEIFMSKFTALKRPRTSSELLTERCCEFGCNYRLSR</sequence>
<organism evidence="1 2">
    <name type="scientific">Ancylostoma ceylanicum</name>
    <dbReference type="NCBI Taxonomy" id="53326"/>
    <lineage>
        <taxon>Eukaryota</taxon>
        <taxon>Metazoa</taxon>
        <taxon>Ecdysozoa</taxon>
        <taxon>Nematoda</taxon>
        <taxon>Chromadorea</taxon>
        <taxon>Rhabditida</taxon>
        <taxon>Rhabditina</taxon>
        <taxon>Rhabditomorpha</taxon>
        <taxon>Strongyloidea</taxon>
        <taxon>Ancylostomatidae</taxon>
        <taxon>Ancylostomatinae</taxon>
        <taxon>Ancylostoma</taxon>
    </lineage>
</organism>
<feature type="non-terminal residue" evidence="1">
    <location>
        <position position="1"/>
    </location>
</feature>
<proteinExistence type="predicted"/>
<gene>
    <name evidence="1" type="primary">Acey_s1639.g3928</name>
    <name evidence="1" type="ORF">Y032_1639g3928</name>
</gene>